<keyword evidence="3" id="KW-1185">Reference proteome</keyword>
<accession>A0ABR4QKC2</accession>
<reference evidence="2 3" key="1">
    <citation type="journal article" date="2022" name="Front. Cell. Infect. Microbiol.">
        <title>The Genomes of Two Strains of Taenia crassiceps the Animal Model for the Study of Human Cysticercosis.</title>
        <authorList>
            <person name="Bobes R.J."/>
            <person name="Estrada K."/>
            <person name="Rios-Valencia D.G."/>
            <person name="Calderon-Gallegos A."/>
            <person name="de la Torre P."/>
            <person name="Carrero J.C."/>
            <person name="Sanchez-Flores A."/>
            <person name="Laclette J.P."/>
        </authorList>
    </citation>
    <scope>NUCLEOTIDE SEQUENCE [LARGE SCALE GENOMIC DNA]</scope>
    <source>
        <strain evidence="2">WFUcys</strain>
    </source>
</reference>
<feature type="chain" id="PRO_5046382338" description="Secreted protein" evidence="1">
    <location>
        <begin position="28"/>
        <end position="133"/>
    </location>
</feature>
<dbReference type="EMBL" id="JAKROA010000002">
    <property type="protein sequence ID" value="KAL5110002.1"/>
    <property type="molecule type" value="Genomic_DNA"/>
</dbReference>
<proteinExistence type="predicted"/>
<keyword evidence="1" id="KW-0732">Signal</keyword>
<feature type="signal peptide" evidence="1">
    <location>
        <begin position="1"/>
        <end position="27"/>
    </location>
</feature>
<sequence>MVSLSLPPSGCLCMCVFFLIVQPVSRALSVFFAFNPPTHPSIHPPANQLSTRFVFPSILPFDRLVDQLGSAAQLFSHSPPLPLPPPPPLQPRPPWLSSTLSLAREQKSRIISICAFNRKVFRSSSFAFNILLM</sequence>
<evidence type="ECO:0000313" key="2">
    <source>
        <dbReference type="EMBL" id="KAL5110002.1"/>
    </source>
</evidence>
<evidence type="ECO:0000313" key="3">
    <source>
        <dbReference type="Proteomes" id="UP001651158"/>
    </source>
</evidence>
<name>A0ABR4QKC2_9CEST</name>
<protein>
    <recommendedName>
        <fullName evidence="4">Secreted protein</fullName>
    </recommendedName>
</protein>
<dbReference type="Proteomes" id="UP001651158">
    <property type="component" value="Unassembled WGS sequence"/>
</dbReference>
<evidence type="ECO:0000256" key="1">
    <source>
        <dbReference type="SAM" id="SignalP"/>
    </source>
</evidence>
<gene>
    <name evidence="2" type="ORF">TcWFU_002755</name>
</gene>
<organism evidence="2 3">
    <name type="scientific">Taenia crassiceps</name>
    <dbReference type="NCBI Taxonomy" id="6207"/>
    <lineage>
        <taxon>Eukaryota</taxon>
        <taxon>Metazoa</taxon>
        <taxon>Spiralia</taxon>
        <taxon>Lophotrochozoa</taxon>
        <taxon>Platyhelminthes</taxon>
        <taxon>Cestoda</taxon>
        <taxon>Eucestoda</taxon>
        <taxon>Cyclophyllidea</taxon>
        <taxon>Taeniidae</taxon>
        <taxon>Taenia</taxon>
    </lineage>
</organism>
<comment type="caution">
    <text evidence="2">The sequence shown here is derived from an EMBL/GenBank/DDBJ whole genome shotgun (WGS) entry which is preliminary data.</text>
</comment>
<evidence type="ECO:0008006" key="4">
    <source>
        <dbReference type="Google" id="ProtNLM"/>
    </source>
</evidence>